<sequence>MPISGNMASSNPQSETIATKTDTSVKSFADVVRKQPPYHLGSSNNVIPPPSFRGDMTFVKIPDDVYLQQIQYTIVDPKKQATVYKPKKDGNTRSDSVQQVLSNSEASTMAETIIAIQQVPCLKVSTMLDKQIENSVECAPSFILNDPARDSGAGLSTTPSGNESDKDDQLGVHDDFLAEIEAVSREIDVDSFPILSKSQQKLLRRKHVKAPRLNQDLHCGEGHQNSFFAKIQAILTAIKLAHSNGWVDLWIESDSSSALSCIQNASYSPPWKLRSLWFSCRRMMDSMRIHYSHIFREGNAVADKLANMGLAFTSLQWWSNPPKEIKGLLHQDYIGRLKYRFH</sequence>
<accession>A0ACC1Y574</accession>
<evidence type="ECO:0000313" key="2">
    <source>
        <dbReference type="Proteomes" id="UP001164539"/>
    </source>
</evidence>
<gene>
    <name evidence="1" type="ORF">OWV82_010528</name>
</gene>
<reference evidence="1 2" key="1">
    <citation type="journal article" date="2023" name="Science">
        <title>Complex scaffold remodeling in plant triterpene biosynthesis.</title>
        <authorList>
            <person name="De La Pena R."/>
            <person name="Hodgson H."/>
            <person name="Liu J.C."/>
            <person name="Stephenson M.J."/>
            <person name="Martin A.C."/>
            <person name="Owen C."/>
            <person name="Harkess A."/>
            <person name="Leebens-Mack J."/>
            <person name="Jimenez L.E."/>
            <person name="Osbourn A."/>
            <person name="Sattely E.S."/>
        </authorList>
    </citation>
    <scope>NUCLEOTIDE SEQUENCE [LARGE SCALE GENOMIC DNA]</scope>
    <source>
        <strain evidence="2">cv. JPN11</strain>
        <tissue evidence="1">Leaf</tissue>
    </source>
</reference>
<name>A0ACC1Y574_MELAZ</name>
<organism evidence="1 2">
    <name type="scientific">Melia azedarach</name>
    <name type="common">Chinaberry tree</name>
    <dbReference type="NCBI Taxonomy" id="155640"/>
    <lineage>
        <taxon>Eukaryota</taxon>
        <taxon>Viridiplantae</taxon>
        <taxon>Streptophyta</taxon>
        <taxon>Embryophyta</taxon>
        <taxon>Tracheophyta</taxon>
        <taxon>Spermatophyta</taxon>
        <taxon>Magnoliopsida</taxon>
        <taxon>eudicotyledons</taxon>
        <taxon>Gunneridae</taxon>
        <taxon>Pentapetalae</taxon>
        <taxon>rosids</taxon>
        <taxon>malvids</taxon>
        <taxon>Sapindales</taxon>
        <taxon>Meliaceae</taxon>
        <taxon>Melia</taxon>
    </lineage>
</organism>
<keyword evidence="2" id="KW-1185">Reference proteome</keyword>
<evidence type="ECO:0000313" key="1">
    <source>
        <dbReference type="EMBL" id="KAJ4718896.1"/>
    </source>
</evidence>
<dbReference type="Proteomes" id="UP001164539">
    <property type="component" value="Chromosome 5"/>
</dbReference>
<comment type="caution">
    <text evidence="1">The sequence shown here is derived from an EMBL/GenBank/DDBJ whole genome shotgun (WGS) entry which is preliminary data.</text>
</comment>
<proteinExistence type="predicted"/>
<protein>
    <submittedName>
        <fullName evidence="1">Ribonuclease H</fullName>
    </submittedName>
</protein>
<dbReference type="EMBL" id="CM051398">
    <property type="protein sequence ID" value="KAJ4718896.1"/>
    <property type="molecule type" value="Genomic_DNA"/>
</dbReference>